<dbReference type="EMBL" id="PKPP01003401">
    <property type="protein sequence ID" value="PWA69609.1"/>
    <property type="molecule type" value="Genomic_DNA"/>
</dbReference>
<dbReference type="PANTHER" id="PTHR23406:SF92">
    <property type="entry name" value="MALIC ENZYME"/>
    <property type="match status" value="1"/>
</dbReference>
<reference evidence="2 3" key="1">
    <citation type="journal article" date="2018" name="Mol. Plant">
        <title>The genome of Artemisia annua provides insight into the evolution of Asteraceae family and artemisinin biosynthesis.</title>
        <authorList>
            <person name="Shen Q."/>
            <person name="Zhang L."/>
            <person name="Liao Z."/>
            <person name="Wang S."/>
            <person name="Yan T."/>
            <person name="Shi P."/>
            <person name="Liu M."/>
            <person name="Fu X."/>
            <person name="Pan Q."/>
            <person name="Wang Y."/>
            <person name="Lv Z."/>
            <person name="Lu X."/>
            <person name="Zhang F."/>
            <person name="Jiang W."/>
            <person name="Ma Y."/>
            <person name="Chen M."/>
            <person name="Hao X."/>
            <person name="Li L."/>
            <person name="Tang Y."/>
            <person name="Lv G."/>
            <person name="Zhou Y."/>
            <person name="Sun X."/>
            <person name="Brodelius P.E."/>
            <person name="Rose J.K.C."/>
            <person name="Tang K."/>
        </authorList>
    </citation>
    <scope>NUCLEOTIDE SEQUENCE [LARGE SCALE GENOMIC DNA]</scope>
    <source>
        <strain evidence="3">cv. Huhao1</strain>
        <tissue evidence="2">Leaf</tissue>
    </source>
</reference>
<comment type="caution">
    <text evidence="2">The sequence shown here is derived from an EMBL/GenBank/DDBJ whole genome shotgun (WGS) entry which is preliminary data.</text>
</comment>
<dbReference type="InterPro" id="IPR046346">
    <property type="entry name" value="Aminoacid_DH-like_N_sf"/>
</dbReference>
<dbReference type="SUPFAM" id="SSF53223">
    <property type="entry name" value="Aminoacid dehydrogenase-like, N-terminal domain"/>
    <property type="match status" value="1"/>
</dbReference>
<dbReference type="PANTHER" id="PTHR23406">
    <property type="entry name" value="MALIC ENZYME-RELATED"/>
    <property type="match status" value="1"/>
</dbReference>
<dbReference type="GO" id="GO:0006108">
    <property type="term" value="P:malate metabolic process"/>
    <property type="evidence" value="ECO:0007669"/>
    <property type="project" value="TreeGrafter"/>
</dbReference>
<dbReference type="SMART" id="SM01274">
    <property type="entry name" value="malic"/>
    <property type="match status" value="1"/>
</dbReference>
<gene>
    <name evidence="2" type="ORF">CTI12_AA297020</name>
</gene>
<dbReference type="AlphaFoldDB" id="A0A2U1N7X8"/>
<dbReference type="STRING" id="35608.A0A2U1N7X8"/>
<dbReference type="InterPro" id="IPR012301">
    <property type="entry name" value="Malic_N_dom"/>
</dbReference>
<evidence type="ECO:0000259" key="1">
    <source>
        <dbReference type="SMART" id="SM01274"/>
    </source>
</evidence>
<dbReference type="InterPro" id="IPR037062">
    <property type="entry name" value="Malic_N_dom_sf"/>
</dbReference>
<name>A0A2U1N7X8_ARTAN</name>
<evidence type="ECO:0000313" key="3">
    <source>
        <dbReference type="Proteomes" id="UP000245207"/>
    </source>
</evidence>
<dbReference type="GO" id="GO:0004471">
    <property type="term" value="F:malate dehydrogenase (decarboxylating) (NAD+) activity"/>
    <property type="evidence" value="ECO:0007669"/>
    <property type="project" value="TreeGrafter"/>
</dbReference>
<keyword evidence="3" id="KW-1185">Reference proteome</keyword>
<evidence type="ECO:0000313" key="2">
    <source>
        <dbReference type="EMBL" id="PWA69609.1"/>
    </source>
</evidence>
<dbReference type="GO" id="GO:0005739">
    <property type="term" value="C:mitochondrion"/>
    <property type="evidence" value="ECO:0007669"/>
    <property type="project" value="TreeGrafter"/>
</dbReference>
<protein>
    <recommendedName>
        <fullName evidence="1">Malic enzyme N-terminal domain-containing protein</fullName>
    </recommendedName>
</protein>
<dbReference type="Pfam" id="PF00390">
    <property type="entry name" value="malic"/>
    <property type="match status" value="1"/>
</dbReference>
<proteinExistence type="predicted"/>
<dbReference type="Proteomes" id="UP000245207">
    <property type="component" value="Unassembled WGS sequence"/>
</dbReference>
<dbReference type="OrthoDB" id="5365701at2759"/>
<accession>A0A2U1N7X8</accession>
<dbReference type="Gene3D" id="3.40.50.10380">
    <property type="entry name" value="Malic enzyme, N-terminal domain"/>
    <property type="match status" value="1"/>
</dbReference>
<sequence length="107" mass="11601">MDELMSINDLDAKLKPNLVLIDNIKASAPIIYTPPVGLVDMVVLTDGSRILGLGDLGAQGIGIPIGKLDMYVVAAGINPQRVHKRLRCEVKTRLGKFLASNLRTELH</sequence>
<organism evidence="2 3">
    <name type="scientific">Artemisia annua</name>
    <name type="common">Sweet wormwood</name>
    <dbReference type="NCBI Taxonomy" id="35608"/>
    <lineage>
        <taxon>Eukaryota</taxon>
        <taxon>Viridiplantae</taxon>
        <taxon>Streptophyta</taxon>
        <taxon>Embryophyta</taxon>
        <taxon>Tracheophyta</taxon>
        <taxon>Spermatophyta</taxon>
        <taxon>Magnoliopsida</taxon>
        <taxon>eudicotyledons</taxon>
        <taxon>Gunneridae</taxon>
        <taxon>Pentapetalae</taxon>
        <taxon>asterids</taxon>
        <taxon>campanulids</taxon>
        <taxon>Asterales</taxon>
        <taxon>Asteraceae</taxon>
        <taxon>Asteroideae</taxon>
        <taxon>Anthemideae</taxon>
        <taxon>Artemisiinae</taxon>
        <taxon>Artemisia</taxon>
    </lineage>
</organism>
<feature type="domain" description="Malic enzyme N-terminal" evidence="1">
    <location>
        <begin position="8"/>
        <end position="103"/>
    </location>
</feature>